<comment type="caution">
    <text evidence="2">The sequence shown here is derived from an EMBL/GenBank/DDBJ whole genome shotgun (WGS) entry which is preliminary data.</text>
</comment>
<proteinExistence type="predicted"/>
<keyword evidence="3" id="KW-1185">Reference proteome</keyword>
<protein>
    <submittedName>
        <fullName evidence="2">Uncharacterized protein</fullName>
    </submittedName>
</protein>
<organism evidence="2 3">
    <name type="scientific">Solanum tuberosum</name>
    <name type="common">Potato</name>
    <dbReference type="NCBI Taxonomy" id="4113"/>
    <lineage>
        <taxon>Eukaryota</taxon>
        <taxon>Viridiplantae</taxon>
        <taxon>Streptophyta</taxon>
        <taxon>Embryophyta</taxon>
        <taxon>Tracheophyta</taxon>
        <taxon>Spermatophyta</taxon>
        <taxon>Magnoliopsida</taxon>
        <taxon>eudicotyledons</taxon>
        <taxon>Gunneridae</taxon>
        <taxon>Pentapetalae</taxon>
        <taxon>asterids</taxon>
        <taxon>lamiids</taxon>
        <taxon>Solanales</taxon>
        <taxon>Solanaceae</taxon>
        <taxon>Solanoideae</taxon>
        <taxon>Solaneae</taxon>
        <taxon>Solanum</taxon>
    </lineage>
</organism>
<name>A0ABQ7UAR7_SOLTU</name>
<sequence length="94" mass="10786">MDILNEVTGEVKKEVAIIKSEYIPKYCNECKMQGHNKDECRNNINNEDTRNKEIEERRVQNQQPQIPTIPYNHMMQKGKARVLSSGIVAGDPGE</sequence>
<feature type="region of interest" description="Disordered" evidence="1">
    <location>
        <begin position="41"/>
        <end position="65"/>
    </location>
</feature>
<feature type="compositionally biased region" description="Basic and acidic residues" evidence="1">
    <location>
        <begin position="41"/>
        <end position="59"/>
    </location>
</feature>
<accession>A0ABQ7UAR7</accession>
<dbReference type="EMBL" id="JAIVGD010000023">
    <property type="protein sequence ID" value="KAH0743359.1"/>
    <property type="molecule type" value="Genomic_DNA"/>
</dbReference>
<dbReference type="Proteomes" id="UP000826656">
    <property type="component" value="Unassembled WGS sequence"/>
</dbReference>
<evidence type="ECO:0000313" key="3">
    <source>
        <dbReference type="Proteomes" id="UP000826656"/>
    </source>
</evidence>
<evidence type="ECO:0000313" key="2">
    <source>
        <dbReference type="EMBL" id="KAH0743359.1"/>
    </source>
</evidence>
<gene>
    <name evidence="2" type="ORF">KY290_031352</name>
</gene>
<reference evidence="2 3" key="1">
    <citation type="journal article" date="2021" name="bioRxiv">
        <title>Chromosome-scale and haplotype-resolved genome assembly of a tetraploid potato cultivar.</title>
        <authorList>
            <person name="Sun H."/>
            <person name="Jiao W.-B."/>
            <person name="Krause K."/>
            <person name="Campoy J.A."/>
            <person name="Goel M."/>
            <person name="Folz-Donahue K."/>
            <person name="Kukat C."/>
            <person name="Huettel B."/>
            <person name="Schneeberger K."/>
        </authorList>
    </citation>
    <scope>NUCLEOTIDE SEQUENCE [LARGE SCALE GENOMIC DNA]</scope>
    <source>
        <strain evidence="2">SolTubOtavaFocal</strain>
        <tissue evidence="2">Leaves</tissue>
    </source>
</reference>
<evidence type="ECO:0000256" key="1">
    <source>
        <dbReference type="SAM" id="MobiDB-lite"/>
    </source>
</evidence>